<dbReference type="PANTHER" id="PTHR34547:SF1">
    <property type="entry name" value="YACP-LIKE NYN DOMAIN PROTEIN"/>
    <property type="match status" value="1"/>
</dbReference>
<keyword evidence="2" id="KW-1185">Reference proteome</keyword>
<dbReference type="InterPro" id="IPR010298">
    <property type="entry name" value="YacP-like"/>
</dbReference>
<sequence>MEEWLIVDGYNVIGAHTDWSALPLEEARRQLASLLSEYKAVTGRKVMLVFDAHRSPGAENREMASGITVWFTREHETADQLIERLVRQHKKPGRHIYVATSDYLEQRMVFGQGAYRLSARELIRDLSTMKGNIAQRIREAERERYTLGQGLKGELLEALEKWRRKK</sequence>
<dbReference type="PANTHER" id="PTHR34547">
    <property type="entry name" value="YACP-LIKE NYN DOMAIN PROTEIN"/>
    <property type="match status" value="1"/>
</dbReference>
<organism evidence="1 2">
    <name type="scientific">Salinithrix halophila</name>
    <dbReference type="NCBI Taxonomy" id="1485204"/>
    <lineage>
        <taxon>Bacteria</taxon>
        <taxon>Bacillati</taxon>
        <taxon>Bacillota</taxon>
        <taxon>Bacilli</taxon>
        <taxon>Bacillales</taxon>
        <taxon>Thermoactinomycetaceae</taxon>
        <taxon>Salinithrix</taxon>
    </lineage>
</organism>
<protein>
    <submittedName>
        <fullName evidence="1">NYN domain-containing protein</fullName>
    </submittedName>
</protein>
<dbReference type="Pfam" id="PF05991">
    <property type="entry name" value="NYN_YacP"/>
    <property type="match status" value="1"/>
</dbReference>
<evidence type="ECO:0000313" key="1">
    <source>
        <dbReference type="EMBL" id="MFC4075435.1"/>
    </source>
</evidence>
<evidence type="ECO:0000313" key="2">
    <source>
        <dbReference type="Proteomes" id="UP001595843"/>
    </source>
</evidence>
<dbReference type="EMBL" id="JBHSAP010000004">
    <property type="protein sequence ID" value="MFC4075435.1"/>
    <property type="molecule type" value="Genomic_DNA"/>
</dbReference>
<name>A0ABV8JAU1_9BACL</name>
<dbReference type="RefSeq" id="WP_380701350.1">
    <property type="nucleotide sequence ID" value="NZ_JBHSAP010000004.1"/>
</dbReference>
<dbReference type="CDD" id="cd10912">
    <property type="entry name" value="PIN_YacP-like"/>
    <property type="match status" value="1"/>
</dbReference>
<reference evidence="2" key="1">
    <citation type="journal article" date="2019" name="Int. J. Syst. Evol. Microbiol.">
        <title>The Global Catalogue of Microorganisms (GCM) 10K type strain sequencing project: providing services to taxonomists for standard genome sequencing and annotation.</title>
        <authorList>
            <consortium name="The Broad Institute Genomics Platform"/>
            <consortium name="The Broad Institute Genome Sequencing Center for Infectious Disease"/>
            <person name="Wu L."/>
            <person name="Ma J."/>
        </authorList>
    </citation>
    <scope>NUCLEOTIDE SEQUENCE [LARGE SCALE GENOMIC DNA]</scope>
    <source>
        <strain evidence="2">IBRC-M 10813</strain>
    </source>
</reference>
<comment type="caution">
    <text evidence="1">The sequence shown here is derived from an EMBL/GenBank/DDBJ whole genome shotgun (WGS) entry which is preliminary data.</text>
</comment>
<accession>A0ABV8JAU1</accession>
<dbReference type="Proteomes" id="UP001595843">
    <property type="component" value="Unassembled WGS sequence"/>
</dbReference>
<proteinExistence type="predicted"/>
<gene>
    <name evidence="1" type="ORF">ACFOUO_01265</name>
</gene>